<reference evidence="1 2" key="1">
    <citation type="submission" date="2024-03" db="EMBL/GenBank/DDBJ databases">
        <title>The Acrasis kona genome and developmental transcriptomes reveal deep origins of eukaryotic multicellular pathways.</title>
        <authorList>
            <person name="Sheikh S."/>
            <person name="Fu C.-J."/>
            <person name="Brown M.W."/>
            <person name="Baldauf S.L."/>
        </authorList>
    </citation>
    <scope>NUCLEOTIDE SEQUENCE [LARGE SCALE GENOMIC DNA]</scope>
    <source>
        <strain evidence="1 2">ATCC MYA-3509</strain>
    </source>
</reference>
<comment type="caution">
    <text evidence="1">The sequence shown here is derived from an EMBL/GenBank/DDBJ whole genome shotgun (WGS) entry which is preliminary data.</text>
</comment>
<evidence type="ECO:0000313" key="2">
    <source>
        <dbReference type="Proteomes" id="UP001431209"/>
    </source>
</evidence>
<dbReference type="SFLD" id="SFLDG01129">
    <property type="entry name" value="C1.5:_HAD__Beta-PGM__Phosphata"/>
    <property type="match status" value="1"/>
</dbReference>
<dbReference type="InterPro" id="IPR041492">
    <property type="entry name" value="HAD_2"/>
</dbReference>
<dbReference type="SFLD" id="SFLDS00003">
    <property type="entry name" value="Haloacid_Dehalogenase"/>
    <property type="match status" value="1"/>
</dbReference>
<name>A0AAW2Z7F0_9EUKA</name>
<dbReference type="Proteomes" id="UP001431209">
    <property type="component" value="Unassembled WGS sequence"/>
</dbReference>
<dbReference type="SUPFAM" id="SSF56784">
    <property type="entry name" value="HAD-like"/>
    <property type="match status" value="1"/>
</dbReference>
<dbReference type="Pfam" id="PF13419">
    <property type="entry name" value="HAD_2"/>
    <property type="match status" value="1"/>
</dbReference>
<dbReference type="AlphaFoldDB" id="A0AAW2Z7F0"/>
<dbReference type="InterPro" id="IPR036412">
    <property type="entry name" value="HAD-like_sf"/>
</dbReference>
<dbReference type="InterPro" id="IPR023214">
    <property type="entry name" value="HAD_sf"/>
</dbReference>
<dbReference type="Gene3D" id="3.40.50.1000">
    <property type="entry name" value="HAD superfamily/HAD-like"/>
    <property type="match status" value="1"/>
</dbReference>
<gene>
    <name evidence="1" type="ORF">AKO1_003574</name>
</gene>
<evidence type="ECO:0000313" key="1">
    <source>
        <dbReference type="EMBL" id="KAL0484845.1"/>
    </source>
</evidence>
<sequence>MNIKFVVFDVGNVLAGDFYISFLEDIIRDQLLVEVANMNTDQRDKAMEEITEAARLAMNEFKLGEVDEDTFFQMVIDGSRSLHYVLNHAGLDNIKAIKHFKEVIRRDHFKLYKDVIKVAQEIKSQGKCKLGILSNHVKEWFSEVLALDNNYIRKVFDDDKAIVISCDPDVKAFKPNANVYEKLIDRLRSIDSNLIPEQILFIDDKQRNVNAAKKVGINSFVFDARYHGVKSNLVPSLLEYGIDILVNKNLFYGGSNSGDVKIAKTV</sequence>
<accession>A0AAW2Z7F0</accession>
<protein>
    <submittedName>
        <fullName evidence="1">Gph</fullName>
    </submittedName>
</protein>
<dbReference type="EMBL" id="JAOPGA020001077">
    <property type="protein sequence ID" value="KAL0484845.1"/>
    <property type="molecule type" value="Genomic_DNA"/>
</dbReference>
<dbReference type="PANTHER" id="PTHR43611">
    <property type="entry name" value="ALPHA-D-GLUCOSE 1-PHOSPHATE PHOSPHATASE"/>
    <property type="match status" value="1"/>
</dbReference>
<dbReference type="PANTHER" id="PTHR43611:SF3">
    <property type="entry name" value="FLAVIN MONONUCLEOTIDE HYDROLASE 1, CHLOROPLATIC"/>
    <property type="match status" value="1"/>
</dbReference>
<organism evidence="1 2">
    <name type="scientific">Acrasis kona</name>
    <dbReference type="NCBI Taxonomy" id="1008807"/>
    <lineage>
        <taxon>Eukaryota</taxon>
        <taxon>Discoba</taxon>
        <taxon>Heterolobosea</taxon>
        <taxon>Tetramitia</taxon>
        <taxon>Eutetramitia</taxon>
        <taxon>Acrasidae</taxon>
        <taxon>Acrasis</taxon>
    </lineage>
</organism>
<proteinExistence type="predicted"/>
<keyword evidence="2" id="KW-1185">Reference proteome</keyword>